<dbReference type="CDD" id="cd02966">
    <property type="entry name" value="TlpA_like_family"/>
    <property type="match status" value="1"/>
</dbReference>
<name>A0A8D5UDK6_9BACL</name>
<dbReference type="GO" id="GO:0016491">
    <property type="term" value="F:oxidoreductase activity"/>
    <property type="evidence" value="ECO:0007669"/>
    <property type="project" value="InterPro"/>
</dbReference>
<dbReference type="Proteomes" id="UP000677436">
    <property type="component" value="Chromosome"/>
</dbReference>
<sequence length="146" mass="16749">MTNRPAPDFCLPPIDREETICLRQFRGHAVWLSFWVTWCGACQQDLPQKEVLYRSVRHPRFTFLTINVTGREARPESVPEFLRERGYTFPVLKDDGRRVYDAFGITSVPATVLIAPDGTIAGIYDETVPIVKILKELERILPEDSN</sequence>
<evidence type="ECO:0000259" key="2">
    <source>
        <dbReference type="PROSITE" id="PS51352"/>
    </source>
</evidence>
<organism evidence="3 4">
    <name type="scientific">Polycladomyces abyssicola</name>
    <dbReference type="NCBI Taxonomy" id="1125966"/>
    <lineage>
        <taxon>Bacteria</taxon>
        <taxon>Bacillati</taxon>
        <taxon>Bacillota</taxon>
        <taxon>Bacilli</taxon>
        <taxon>Bacillales</taxon>
        <taxon>Thermoactinomycetaceae</taxon>
        <taxon>Polycladomyces</taxon>
    </lineage>
</organism>
<keyword evidence="1" id="KW-1015">Disulfide bond</keyword>
<dbReference type="PROSITE" id="PS51352">
    <property type="entry name" value="THIOREDOXIN_2"/>
    <property type="match status" value="1"/>
</dbReference>
<dbReference type="EMBL" id="AP024601">
    <property type="protein sequence ID" value="BCU80758.1"/>
    <property type="molecule type" value="Genomic_DNA"/>
</dbReference>
<accession>A0A8D5UDK6</accession>
<protein>
    <recommendedName>
        <fullName evidence="2">Thioredoxin domain-containing protein</fullName>
    </recommendedName>
</protein>
<dbReference type="AlphaFoldDB" id="A0A8D5UDK6"/>
<reference evidence="3" key="1">
    <citation type="journal article" date="2013" name="Int. J. Syst. Evol. Microbiol.">
        <title>Polycladomyces abyssicola gen. nov., sp. nov., a thermophilic filamentous bacterium isolated from hemipelagic sediment.</title>
        <authorList>
            <person name="Tsubouchi T."/>
            <person name="Shimane Y."/>
            <person name="Mori K."/>
            <person name="Usui K."/>
            <person name="Hiraki T."/>
            <person name="Tame A."/>
            <person name="Uematsu K."/>
            <person name="Maruyama T."/>
            <person name="Hatada Y."/>
        </authorList>
    </citation>
    <scope>NUCLEOTIDE SEQUENCE</scope>
    <source>
        <strain evidence="3">JIR-001</strain>
    </source>
</reference>
<dbReference type="Pfam" id="PF00578">
    <property type="entry name" value="AhpC-TSA"/>
    <property type="match status" value="1"/>
</dbReference>
<gene>
    <name evidence="3" type="ORF">JIR001_05410</name>
</gene>
<keyword evidence="4" id="KW-1185">Reference proteome</keyword>
<dbReference type="GO" id="GO:0016209">
    <property type="term" value="F:antioxidant activity"/>
    <property type="evidence" value="ECO:0007669"/>
    <property type="project" value="InterPro"/>
</dbReference>
<evidence type="ECO:0000256" key="1">
    <source>
        <dbReference type="ARBA" id="ARBA00023157"/>
    </source>
</evidence>
<dbReference type="PANTHER" id="PTHR42852">
    <property type="entry name" value="THIOL:DISULFIDE INTERCHANGE PROTEIN DSBE"/>
    <property type="match status" value="1"/>
</dbReference>
<evidence type="ECO:0000313" key="3">
    <source>
        <dbReference type="EMBL" id="BCU80758.1"/>
    </source>
</evidence>
<dbReference type="Gene3D" id="3.40.30.10">
    <property type="entry name" value="Glutaredoxin"/>
    <property type="match status" value="1"/>
</dbReference>
<feature type="domain" description="Thioredoxin" evidence="2">
    <location>
        <begin position="1"/>
        <end position="146"/>
    </location>
</feature>
<dbReference type="SUPFAM" id="SSF52833">
    <property type="entry name" value="Thioredoxin-like"/>
    <property type="match status" value="1"/>
</dbReference>
<dbReference type="RefSeq" id="WP_212774084.1">
    <property type="nucleotide sequence ID" value="NZ_AP024601.1"/>
</dbReference>
<dbReference type="KEGG" id="pabs:JIR001_05410"/>
<dbReference type="InterPro" id="IPR013766">
    <property type="entry name" value="Thioredoxin_domain"/>
</dbReference>
<reference evidence="3" key="2">
    <citation type="journal article" date="2021" name="Microbiol. Resour. Announc.">
        <title>Complete Genome Sequence of Polycladomyces abyssicola JIR-001T, Isolated from Hemipelagic Sediment in Deep Seawater.</title>
        <authorList>
            <person name="Tsubouchi T."/>
            <person name="Kaneko Y."/>
        </authorList>
    </citation>
    <scope>NUCLEOTIDE SEQUENCE</scope>
    <source>
        <strain evidence="3">JIR-001</strain>
    </source>
</reference>
<dbReference type="PANTHER" id="PTHR42852:SF17">
    <property type="entry name" value="THIOREDOXIN-LIKE PROTEIN HI_1115"/>
    <property type="match status" value="1"/>
</dbReference>
<dbReference type="InterPro" id="IPR036249">
    <property type="entry name" value="Thioredoxin-like_sf"/>
</dbReference>
<dbReference type="InterPro" id="IPR000866">
    <property type="entry name" value="AhpC/TSA"/>
</dbReference>
<dbReference type="InterPro" id="IPR050553">
    <property type="entry name" value="Thioredoxin_ResA/DsbE_sf"/>
</dbReference>
<proteinExistence type="predicted"/>
<evidence type="ECO:0000313" key="4">
    <source>
        <dbReference type="Proteomes" id="UP000677436"/>
    </source>
</evidence>